<dbReference type="GO" id="GO:0005737">
    <property type="term" value="C:cytoplasm"/>
    <property type="evidence" value="ECO:0007669"/>
    <property type="project" value="UniProtKB-SubCell"/>
</dbReference>
<dbReference type="SUPFAM" id="SSF53137">
    <property type="entry name" value="Translational machinery components"/>
    <property type="match status" value="2"/>
</dbReference>
<sequence>MPLRPIQPIQTETENLGGFKIITCGERERQKIFNSSCDIFDAHENHWNNWNIEIWKIKKLIKDLDAAQGNGTSIISLIIPPGDQISRVTKMLQDEYETATKSQSPANLLGAITSTQQRLELYGEVPPNGLVLNAGTVLTEDGIEKNVNIDFEPFKPINASLYLRDSKFHTKALFELLSSDHKFGFIIMDGNGTTLFGTLSGNSPKVLHKFSVDDPSRKRDREGQSALPFAGLGLEKCNNYFRKTAELATQFFIDPSTGQPEVTGLFLVGAAGFKVGLSDIRMFDPRLGPKILDIYHTRSGEEYAFDVAIRLSLETINIVNTIPERKLLGKYSEEIRQDPRRCVFEVDKTLEALEMGAIEILIVLDFLAIDRYTLKNTSTSEVLVKYLNQYEERDKDNLCDSATSGGLVVQEKMSLVDWLANEHERFGRVLRFVIDTIGPGFLFGKQFGGIAGILRYQLEDGKEKKVTIDFEPFGPMNALLYPVHSMFNTEAMKELLQSDHMIGFIVMEVDGALFGTRCGSSREVLYKFTEEEIKYRRKGHKRGEPLSPHQYAWLQLRKRDRAIGRTIDLAPQFFIDPATGQPNVSGLILAGAAGFKIFLSLFFGDLDSRLRSKILNVVDVPDGGERGFNQAIGISAC</sequence>
<dbReference type="GeneID" id="116212289"/>
<keyword evidence="5" id="KW-0648">Protein biosynthesis</keyword>
<dbReference type="RefSeq" id="XP_031402709.1">
    <property type="nucleotide sequence ID" value="XM_031546849.1"/>
</dbReference>
<dbReference type="SUPFAM" id="SSF55481">
    <property type="entry name" value="N-terminal domain of eukaryotic peptide chain release factor subunit 1, ERF1"/>
    <property type="match status" value="2"/>
</dbReference>
<dbReference type="OrthoDB" id="10254527at2759"/>
<dbReference type="AlphaFoldDB" id="A0A6P8E850"/>
<dbReference type="InterPro" id="IPR024049">
    <property type="entry name" value="eRF1_1_sf"/>
</dbReference>
<dbReference type="FunFam" id="3.30.1330.30:FF:000032">
    <property type="entry name" value="Eukaryotic peptide chain release factor subunit 1"/>
    <property type="match status" value="1"/>
</dbReference>
<dbReference type="GO" id="GO:0003747">
    <property type="term" value="F:translation release factor activity"/>
    <property type="evidence" value="ECO:0007669"/>
    <property type="project" value="InterPro"/>
</dbReference>
<evidence type="ECO:0000313" key="9">
    <source>
        <dbReference type="RefSeq" id="XP_031402709.1"/>
    </source>
</evidence>
<accession>A0A6P8E850</accession>
<reference evidence="9" key="2">
    <citation type="submission" date="2025-08" db="UniProtKB">
        <authorList>
            <consortium name="RefSeq"/>
        </authorList>
    </citation>
    <scope>IDENTIFICATION</scope>
    <source>
        <tissue evidence="9">Leaf</tissue>
    </source>
</reference>
<dbReference type="Proteomes" id="UP000515151">
    <property type="component" value="Chromosome 6"/>
</dbReference>
<gene>
    <name evidence="9" type="primary">LOC116212289</name>
</gene>
<dbReference type="SMART" id="SM01194">
    <property type="entry name" value="eRF1_1"/>
    <property type="match status" value="1"/>
</dbReference>
<comment type="subcellular location">
    <subcellularLocation>
        <location evidence="1">Cytoplasm</location>
    </subcellularLocation>
</comment>
<feature type="domain" description="eRF1/Pelota-like N-terminal" evidence="7">
    <location>
        <begin position="51"/>
        <end position="178"/>
    </location>
</feature>
<comment type="function">
    <text evidence="6">Directs the termination of nascent peptide synthesis (translation) in response to the termination codons UAA, UAG and UGA. Modulates plant growth and development.</text>
</comment>
<evidence type="ECO:0000256" key="5">
    <source>
        <dbReference type="ARBA" id="ARBA00022917"/>
    </source>
</evidence>
<dbReference type="Pfam" id="PF03463">
    <property type="entry name" value="eRF1_1"/>
    <property type="match status" value="1"/>
</dbReference>
<evidence type="ECO:0000313" key="8">
    <source>
        <dbReference type="Proteomes" id="UP000515151"/>
    </source>
</evidence>
<keyword evidence="3" id="KW-0963">Cytoplasm</keyword>
<dbReference type="InterPro" id="IPR004403">
    <property type="entry name" value="Peptide_chain-rel_eRF1/aRF1"/>
</dbReference>
<dbReference type="Gene3D" id="3.30.420.60">
    <property type="entry name" value="eRF1 domain 2"/>
    <property type="match status" value="2"/>
</dbReference>
<protein>
    <submittedName>
        <fullName evidence="9">Eukaryotic peptide chain release factor subunit 1-3-like</fullName>
    </submittedName>
</protein>
<keyword evidence="4" id="KW-0341">Growth regulation</keyword>
<evidence type="ECO:0000256" key="3">
    <source>
        <dbReference type="ARBA" id="ARBA00022490"/>
    </source>
</evidence>
<dbReference type="InterPro" id="IPR005142">
    <property type="entry name" value="eRF1_3"/>
</dbReference>
<dbReference type="Pfam" id="PF03464">
    <property type="entry name" value="eRF1_2"/>
    <property type="match status" value="2"/>
</dbReference>
<evidence type="ECO:0000256" key="4">
    <source>
        <dbReference type="ARBA" id="ARBA00022604"/>
    </source>
</evidence>
<proteinExistence type="inferred from homology"/>
<evidence type="ECO:0000256" key="6">
    <source>
        <dbReference type="ARBA" id="ARBA00045523"/>
    </source>
</evidence>
<dbReference type="PANTHER" id="PTHR10113">
    <property type="entry name" value="PEPTIDE CHAIN RELEASE FACTOR SUBUNIT 1"/>
    <property type="match status" value="1"/>
</dbReference>
<dbReference type="InterPro" id="IPR005141">
    <property type="entry name" value="eRF1_2"/>
</dbReference>
<name>A0A6P8E850_PUNGR</name>
<comment type="similarity">
    <text evidence="2">Belongs to the eukaryotic release factor 1 family.</text>
</comment>
<evidence type="ECO:0000256" key="2">
    <source>
        <dbReference type="ARBA" id="ARBA00005326"/>
    </source>
</evidence>
<reference evidence="8" key="1">
    <citation type="journal article" date="2020" name="Plant Biotechnol. J.">
        <title>The pomegranate (Punica granatum L.) draft genome dissects genetic divergence between soft- and hard-seeded cultivars.</title>
        <authorList>
            <person name="Luo X."/>
            <person name="Li H."/>
            <person name="Wu Z."/>
            <person name="Yao W."/>
            <person name="Zhao P."/>
            <person name="Cao D."/>
            <person name="Yu H."/>
            <person name="Li K."/>
            <person name="Poudel K."/>
            <person name="Zhao D."/>
            <person name="Zhang F."/>
            <person name="Xia X."/>
            <person name="Chen L."/>
            <person name="Wang Q."/>
            <person name="Jing D."/>
            <person name="Cao S."/>
        </authorList>
    </citation>
    <scope>NUCLEOTIDE SEQUENCE [LARGE SCALE GENOMIC DNA]</scope>
    <source>
        <strain evidence="8">cv. Tunisia</strain>
    </source>
</reference>
<dbReference type="InterPro" id="IPR005140">
    <property type="entry name" value="eRF1_Pelota-like_N"/>
</dbReference>
<dbReference type="SUPFAM" id="SSF55315">
    <property type="entry name" value="L30e-like"/>
    <property type="match status" value="1"/>
</dbReference>
<dbReference type="Pfam" id="PF03465">
    <property type="entry name" value="eRF1_3"/>
    <property type="match status" value="1"/>
</dbReference>
<keyword evidence="8" id="KW-1185">Reference proteome</keyword>
<dbReference type="Gene3D" id="3.30.960.10">
    <property type="entry name" value="eRF1 domain 1"/>
    <property type="match status" value="1"/>
</dbReference>
<evidence type="ECO:0000256" key="1">
    <source>
        <dbReference type="ARBA" id="ARBA00004496"/>
    </source>
</evidence>
<dbReference type="NCBIfam" id="TIGR03676">
    <property type="entry name" value="aRF1_eRF1"/>
    <property type="match status" value="1"/>
</dbReference>
<dbReference type="Gene3D" id="3.30.1330.30">
    <property type="match status" value="1"/>
</dbReference>
<dbReference type="InterPro" id="IPR042226">
    <property type="entry name" value="eFR1_2_sf"/>
</dbReference>
<organism evidence="8 9">
    <name type="scientific">Punica granatum</name>
    <name type="common">Pomegranate</name>
    <dbReference type="NCBI Taxonomy" id="22663"/>
    <lineage>
        <taxon>Eukaryota</taxon>
        <taxon>Viridiplantae</taxon>
        <taxon>Streptophyta</taxon>
        <taxon>Embryophyta</taxon>
        <taxon>Tracheophyta</taxon>
        <taxon>Spermatophyta</taxon>
        <taxon>Magnoliopsida</taxon>
        <taxon>eudicotyledons</taxon>
        <taxon>Gunneridae</taxon>
        <taxon>Pentapetalae</taxon>
        <taxon>rosids</taxon>
        <taxon>malvids</taxon>
        <taxon>Myrtales</taxon>
        <taxon>Lythraceae</taxon>
        <taxon>Punica</taxon>
    </lineage>
</organism>
<evidence type="ECO:0000259" key="7">
    <source>
        <dbReference type="SMART" id="SM01194"/>
    </source>
</evidence>
<dbReference type="InterPro" id="IPR029064">
    <property type="entry name" value="Ribosomal_eL30-like_sf"/>
</dbReference>